<evidence type="ECO:0000313" key="9">
    <source>
        <dbReference type="Proteomes" id="UP000283458"/>
    </source>
</evidence>
<keyword evidence="9" id="KW-1185">Reference proteome</keyword>
<dbReference type="OrthoDB" id="8926796at2"/>
<evidence type="ECO:0000259" key="7">
    <source>
        <dbReference type="PROSITE" id="PS51471"/>
    </source>
</evidence>
<dbReference type="Proteomes" id="UP000283458">
    <property type="component" value="Unassembled WGS sequence"/>
</dbReference>
<keyword evidence="5" id="KW-0560">Oxidoreductase</keyword>
<evidence type="ECO:0000256" key="5">
    <source>
        <dbReference type="ARBA" id="ARBA00023002"/>
    </source>
</evidence>
<dbReference type="RefSeq" id="WP_119829276.1">
    <property type="nucleotide sequence ID" value="NZ_QYUL01000001.1"/>
</dbReference>
<dbReference type="InterPro" id="IPR044862">
    <property type="entry name" value="Pro_4_hyd_alph_FE2OG_OXY"/>
</dbReference>
<dbReference type="GO" id="GO:0008198">
    <property type="term" value="F:ferrous iron binding"/>
    <property type="evidence" value="ECO:0007669"/>
    <property type="project" value="TreeGrafter"/>
</dbReference>
<dbReference type="GO" id="GO:0031418">
    <property type="term" value="F:L-ascorbic acid binding"/>
    <property type="evidence" value="ECO:0007669"/>
    <property type="project" value="UniProtKB-KW"/>
</dbReference>
<dbReference type="SMART" id="SM00702">
    <property type="entry name" value="P4Hc"/>
    <property type="match status" value="1"/>
</dbReference>
<evidence type="ECO:0000256" key="1">
    <source>
        <dbReference type="ARBA" id="ARBA00001961"/>
    </source>
</evidence>
<protein>
    <submittedName>
        <fullName evidence="8">2OG-Fe(II) oxygenase</fullName>
    </submittedName>
</protein>
<keyword evidence="6" id="KW-0408">Iron</keyword>
<dbReference type="PROSITE" id="PS51471">
    <property type="entry name" value="FE2OG_OXY"/>
    <property type="match status" value="1"/>
</dbReference>
<comment type="caution">
    <text evidence="8">The sequence shown here is derived from an EMBL/GenBank/DDBJ whole genome shotgun (WGS) entry which is preliminary data.</text>
</comment>
<proteinExistence type="predicted"/>
<evidence type="ECO:0000256" key="3">
    <source>
        <dbReference type="ARBA" id="ARBA00022896"/>
    </source>
</evidence>
<dbReference type="Pfam" id="PF13640">
    <property type="entry name" value="2OG-FeII_Oxy_3"/>
    <property type="match status" value="1"/>
</dbReference>
<dbReference type="PANTHER" id="PTHR12907:SF26">
    <property type="entry name" value="HIF PROLYL HYDROXYLASE, ISOFORM C"/>
    <property type="match status" value="1"/>
</dbReference>
<dbReference type="AlphaFoldDB" id="A0A418W0T2"/>
<keyword evidence="4" id="KW-0223">Dioxygenase</keyword>
<dbReference type="InterPro" id="IPR051559">
    <property type="entry name" value="HIF_prolyl_hydroxylases"/>
</dbReference>
<dbReference type="PANTHER" id="PTHR12907">
    <property type="entry name" value="EGL NINE HOMOLOG-RELATED"/>
    <property type="match status" value="1"/>
</dbReference>
<dbReference type="GO" id="GO:0071456">
    <property type="term" value="P:cellular response to hypoxia"/>
    <property type="evidence" value="ECO:0007669"/>
    <property type="project" value="TreeGrafter"/>
</dbReference>
<dbReference type="InterPro" id="IPR006620">
    <property type="entry name" value="Pro_4_hyd_alph"/>
</dbReference>
<evidence type="ECO:0000256" key="2">
    <source>
        <dbReference type="ARBA" id="ARBA00022723"/>
    </source>
</evidence>
<keyword evidence="3" id="KW-0847">Vitamin C</keyword>
<evidence type="ECO:0000256" key="4">
    <source>
        <dbReference type="ARBA" id="ARBA00022964"/>
    </source>
</evidence>
<feature type="domain" description="Fe2OG dioxygenase" evidence="7">
    <location>
        <begin position="83"/>
        <end position="205"/>
    </location>
</feature>
<dbReference type="InterPro" id="IPR005123">
    <property type="entry name" value="Oxoglu/Fe-dep_dioxygenase_dom"/>
</dbReference>
<reference evidence="8 9" key="1">
    <citation type="submission" date="2018-09" db="EMBL/GenBank/DDBJ databases">
        <authorList>
            <person name="Zhu H."/>
        </authorList>
    </citation>
    <scope>NUCLEOTIDE SEQUENCE [LARGE SCALE GENOMIC DNA]</scope>
    <source>
        <strain evidence="8 9">K2W22B-5</strain>
    </source>
</reference>
<name>A0A418W0T2_9PROT</name>
<keyword evidence="2" id="KW-0479">Metal-binding</keyword>
<gene>
    <name evidence="8" type="ORF">D3877_03030</name>
</gene>
<evidence type="ECO:0000256" key="6">
    <source>
        <dbReference type="ARBA" id="ARBA00023004"/>
    </source>
</evidence>
<accession>A0A418W0T2</accession>
<dbReference type="EMBL" id="QYUL01000001">
    <property type="protein sequence ID" value="RJF83637.1"/>
    <property type="molecule type" value="Genomic_DNA"/>
</dbReference>
<comment type="cofactor">
    <cofactor evidence="1">
        <name>L-ascorbate</name>
        <dbReference type="ChEBI" id="CHEBI:38290"/>
    </cofactor>
</comment>
<dbReference type="GO" id="GO:0031543">
    <property type="term" value="F:peptidyl-proline dioxygenase activity"/>
    <property type="evidence" value="ECO:0007669"/>
    <property type="project" value="TreeGrafter"/>
</dbReference>
<evidence type="ECO:0000313" key="8">
    <source>
        <dbReference type="EMBL" id="RJF83637.1"/>
    </source>
</evidence>
<dbReference type="Gene3D" id="2.60.120.620">
    <property type="entry name" value="q2cbj1_9rhob like domain"/>
    <property type="match status" value="1"/>
</dbReference>
<organism evidence="8 9">
    <name type="scientific">Azospirillum cavernae</name>
    <dbReference type="NCBI Taxonomy" id="2320860"/>
    <lineage>
        <taxon>Bacteria</taxon>
        <taxon>Pseudomonadati</taxon>
        <taxon>Pseudomonadota</taxon>
        <taxon>Alphaproteobacteria</taxon>
        <taxon>Rhodospirillales</taxon>
        <taxon>Azospirillaceae</taxon>
        <taxon>Azospirillum</taxon>
    </lineage>
</organism>
<sequence length="209" mass="23539">MSTAPALRAFEQPAPHRVIRNFLGSDLIGQLLAHAEANRDTFRPTGVGDRKINPEMRVSRVLRDFGSLRDALEARFLSVMDPTVADLRLSSFDLGRLEIELVAHGDGAFYRRHIDTRTGPSDKTTDRALTGVHYFHAEPKSYSGGELRLHSILPPEQGGQFLDITPEQDMLLLFPSWAPHEVRPVACPSGAFRDQRFAINCWYRSRRTS</sequence>